<name>A0ABR1CUF5_NECAM</name>
<dbReference type="Proteomes" id="UP001303046">
    <property type="component" value="Unassembled WGS sequence"/>
</dbReference>
<organism evidence="2 3">
    <name type="scientific">Necator americanus</name>
    <name type="common">Human hookworm</name>
    <dbReference type="NCBI Taxonomy" id="51031"/>
    <lineage>
        <taxon>Eukaryota</taxon>
        <taxon>Metazoa</taxon>
        <taxon>Ecdysozoa</taxon>
        <taxon>Nematoda</taxon>
        <taxon>Chromadorea</taxon>
        <taxon>Rhabditida</taxon>
        <taxon>Rhabditina</taxon>
        <taxon>Rhabditomorpha</taxon>
        <taxon>Strongyloidea</taxon>
        <taxon>Ancylostomatidae</taxon>
        <taxon>Bunostominae</taxon>
        <taxon>Necator</taxon>
    </lineage>
</organism>
<feature type="region of interest" description="Disordered" evidence="1">
    <location>
        <begin position="1"/>
        <end position="30"/>
    </location>
</feature>
<reference evidence="2 3" key="1">
    <citation type="submission" date="2023-08" db="EMBL/GenBank/DDBJ databases">
        <title>A Necator americanus chromosomal reference genome.</title>
        <authorList>
            <person name="Ilik V."/>
            <person name="Petrzelkova K.J."/>
            <person name="Pardy F."/>
            <person name="Fuh T."/>
            <person name="Niatou-Singa F.S."/>
            <person name="Gouil Q."/>
            <person name="Baker L."/>
            <person name="Ritchie M.E."/>
            <person name="Jex A.R."/>
            <person name="Gazzola D."/>
            <person name="Li H."/>
            <person name="Toshio Fujiwara R."/>
            <person name="Zhan B."/>
            <person name="Aroian R.V."/>
            <person name="Pafco B."/>
            <person name="Schwarz E.M."/>
        </authorList>
    </citation>
    <scope>NUCLEOTIDE SEQUENCE [LARGE SCALE GENOMIC DNA]</scope>
    <source>
        <strain evidence="2 3">Aroian</strain>
        <tissue evidence="2">Whole animal</tissue>
    </source>
</reference>
<evidence type="ECO:0008006" key="4">
    <source>
        <dbReference type="Google" id="ProtNLM"/>
    </source>
</evidence>
<gene>
    <name evidence="2" type="primary">Necator_chrIII.g10453</name>
    <name evidence="2" type="ORF">RB195_009688</name>
</gene>
<evidence type="ECO:0000313" key="2">
    <source>
        <dbReference type="EMBL" id="KAK6741959.1"/>
    </source>
</evidence>
<evidence type="ECO:0000313" key="3">
    <source>
        <dbReference type="Proteomes" id="UP001303046"/>
    </source>
</evidence>
<sequence length="116" mass="13450">MFGSFASSYQHSGETRHTLPENARSLNSEKTSETVLLFKKGDPNDIGNYRSIRLLSVIYKLFTKVVLNRIEEVLDEGQPWEQERKGFSAVDHVHTISKLIETSREYKMQLRLTCWS</sequence>
<proteinExistence type="predicted"/>
<keyword evidence="3" id="KW-1185">Reference proteome</keyword>
<feature type="compositionally biased region" description="Polar residues" evidence="1">
    <location>
        <begin position="1"/>
        <end position="12"/>
    </location>
</feature>
<protein>
    <recommendedName>
        <fullName evidence="4">Reverse transcriptase domain-containing protein</fullName>
    </recommendedName>
</protein>
<accession>A0ABR1CUF5</accession>
<dbReference type="EMBL" id="JAVFWL010000003">
    <property type="protein sequence ID" value="KAK6741959.1"/>
    <property type="molecule type" value="Genomic_DNA"/>
</dbReference>
<evidence type="ECO:0000256" key="1">
    <source>
        <dbReference type="SAM" id="MobiDB-lite"/>
    </source>
</evidence>
<comment type="caution">
    <text evidence="2">The sequence shown here is derived from an EMBL/GenBank/DDBJ whole genome shotgun (WGS) entry which is preliminary data.</text>
</comment>